<keyword evidence="2" id="KW-0812">Transmembrane</keyword>
<evidence type="ECO:0000256" key="3">
    <source>
        <dbReference type="ARBA" id="ARBA00022989"/>
    </source>
</evidence>
<evidence type="ECO:0000256" key="7">
    <source>
        <dbReference type="SAM" id="SignalP"/>
    </source>
</evidence>
<dbReference type="Pfam" id="PF01094">
    <property type="entry name" value="ANF_receptor"/>
    <property type="match status" value="1"/>
</dbReference>
<reference evidence="9 10" key="1">
    <citation type="submission" date="2021-06" db="EMBL/GenBank/DDBJ databases">
        <title>Caerostris extrusa draft genome.</title>
        <authorList>
            <person name="Kono N."/>
            <person name="Arakawa K."/>
        </authorList>
    </citation>
    <scope>NUCLEOTIDE SEQUENCE [LARGE SCALE GENOMIC DNA]</scope>
</reference>
<dbReference type="Proteomes" id="UP001054945">
    <property type="component" value="Unassembled WGS sequence"/>
</dbReference>
<keyword evidence="9" id="KW-0675">Receptor</keyword>
<dbReference type="EMBL" id="BPLR01009556">
    <property type="protein sequence ID" value="GIY32861.1"/>
    <property type="molecule type" value="Genomic_DNA"/>
</dbReference>
<feature type="compositionally biased region" description="Basic and acidic residues" evidence="6">
    <location>
        <begin position="37"/>
        <end position="50"/>
    </location>
</feature>
<feature type="region of interest" description="Disordered" evidence="6">
    <location>
        <begin position="37"/>
        <end position="56"/>
    </location>
</feature>
<comment type="subcellular location">
    <subcellularLocation>
        <location evidence="1">Membrane</location>
    </subcellularLocation>
</comment>
<evidence type="ECO:0000256" key="5">
    <source>
        <dbReference type="ARBA" id="ARBA00023180"/>
    </source>
</evidence>
<protein>
    <submittedName>
        <fullName evidence="9">Metabotropic glutamate receptor</fullName>
    </submittedName>
</protein>
<keyword evidence="7" id="KW-0732">Signal</keyword>
<dbReference type="AlphaFoldDB" id="A0AAV4SJ57"/>
<evidence type="ECO:0000256" key="6">
    <source>
        <dbReference type="SAM" id="MobiDB-lite"/>
    </source>
</evidence>
<keyword evidence="4" id="KW-0472">Membrane</keyword>
<dbReference type="InterPro" id="IPR001828">
    <property type="entry name" value="ANF_lig-bd_rcpt"/>
</dbReference>
<comment type="caution">
    <text evidence="9">The sequence shown here is derived from an EMBL/GenBank/DDBJ whole genome shotgun (WGS) entry which is preliminary data.</text>
</comment>
<proteinExistence type="predicted"/>
<sequence length="156" mass="17366">MAPSAARCLNLRLFFCLFVPSGGIKVAWQHRDPLQPADEERVHGRGEHPAGDGLRGGAAAAVRERLGARLLLRPQEPPRRRVRGRPGICPRMDPIDGALLLGHLKNVSFRGLSGDEFHFSENGDGPARYNIIHFKQISGELQMDTSGRIQRWRTET</sequence>
<keyword evidence="5" id="KW-0325">Glycoprotein</keyword>
<dbReference type="InterPro" id="IPR050726">
    <property type="entry name" value="mGluR"/>
</dbReference>
<evidence type="ECO:0000313" key="9">
    <source>
        <dbReference type="EMBL" id="GIY32861.1"/>
    </source>
</evidence>
<keyword evidence="10" id="KW-1185">Reference proteome</keyword>
<dbReference type="GO" id="GO:0016020">
    <property type="term" value="C:membrane"/>
    <property type="evidence" value="ECO:0007669"/>
    <property type="project" value="UniProtKB-SubCell"/>
</dbReference>
<dbReference type="PANTHER" id="PTHR24060">
    <property type="entry name" value="METABOTROPIC GLUTAMATE RECEPTOR"/>
    <property type="match status" value="1"/>
</dbReference>
<organism evidence="9 10">
    <name type="scientific">Caerostris extrusa</name>
    <name type="common">Bark spider</name>
    <name type="synonym">Caerostris bankana</name>
    <dbReference type="NCBI Taxonomy" id="172846"/>
    <lineage>
        <taxon>Eukaryota</taxon>
        <taxon>Metazoa</taxon>
        <taxon>Ecdysozoa</taxon>
        <taxon>Arthropoda</taxon>
        <taxon>Chelicerata</taxon>
        <taxon>Arachnida</taxon>
        <taxon>Araneae</taxon>
        <taxon>Araneomorphae</taxon>
        <taxon>Entelegynae</taxon>
        <taxon>Araneoidea</taxon>
        <taxon>Araneidae</taxon>
        <taxon>Caerostris</taxon>
    </lineage>
</organism>
<feature type="domain" description="Receptor ligand binding region" evidence="8">
    <location>
        <begin position="85"/>
        <end position="135"/>
    </location>
</feature>
<accession>A0AAV4SJ57</accession>
<evidence type="ECO:0000256" key="4">
    <source>
        <dbReference type="ARBA" id="ARBA00023136"/>
    </source>
</evidence>
<evidence type="ECO:0000259" key="8">
    <source>
        <dbReference type="Pfam" id="PF01094"/>
    </source>
</evidence>
<evidence type="ECO:0000313" key="10">
    <source>
        <dbReference type="Proteomes" id="UP001054945"/>
    </source>
</evidence>
<feature type="signal peptide" evidence="7">
    <location>
        <begin position="1"/>
        <end position="23"/>
    </location>
</feature>
<keyword evidence="3" id="KW-1133">Transmembrane helix</keyword>
<dbReference type="SUPFAM" id="SSF53822">
    <property type="entry name" value="Periplasmic binding protein-like I"/>
    <property type="match status" value="1"/>
</dbReference>
<name>A0AAV4SJ57_CAEEX</name>
<dbReference type="InterPro" id="IPR028082">
    <property type="entry name" value="Peripla_BP_I"/>
</dbReference>
<evidence type="ECO:0000256" key="1">
    <source>
        <dbReference type="ARBA" id="ARBA00004370"/>
    </source>
</evidence>
<dbReference type="Gene3D" id="3.40.50.2300">
    <property type="match status" value="1"/>
</dbReference>
<feature type="chain" id="PRO_5044011251" evidence="7">
    <location>
        <begin position="24"/>
        <end position="156"/>
    </location>
</feature>
<gene>
    <name evidence="9" type="primary">mGluR_1</name>
    <name evidence="9" type="ORF">CEXT_249071</name>
</gene>
<evidence type="ECO:0000256" key="2">
    <source>
        <dbReference type="ARBA" id="ARBA00022692"/>
    </source>
</evidence>